<accession>A0ABX0H2J3</accession>
<dbReference type="InterPro" id="IPR029044">
    <property type="entry name" value="Nucleotide-diphossugar_trans"/>
</dbReference>
<dbReference type="PANTHER" id="PTHR43630:SF2">
    <property type="entry name" value="GLYCOSYLTRANSFERASE"/>
    <property type="match status" value="1"/>
</dbReference>
<keyword evidence="3" id="KW-1185">Reference proteome</keyword>
<dbReference type="InterPro" id="IPR001173">
    <property type="entry name" value="Glyco_trans_2-like"/>
</dbReference>
<evidence type="ECO:0000259" key="1">
    <source>
        <dbReference type="Pfam" id="PF00535"/>
    </source>
</evidence>
<comment type="caution">
    <text evidence="2">The sequence shown here is derived from an EMBL/GenBank/DDBJ whole genome shotgun (WGS) entry which is preliminary data.</text>
</comment>
<dbReference type="PANTHER" id="PTHR43630">
    <property type="entry name" value="POLY-BETA-1,6-N-ACETYL-D-GLUCOSAMINE SYNTHASE"/>
    <property type="match status" value="1"/>
</dbReference>
<evidence type="ECO:0000313" key="2">
    <source>
        <dbReference type="EMBL" id="NHC16019.1"/>
    </source>
</evidence>
<feature type="domain" description="Glycosyltransferase 2-like" evidence="1">
    <location>
        <begin position="9"/>
        <end position="132"/>
    </location>
</feature>
<dbReference type="Gene3D" id="3.90.550.10">
    <property type="entry name" value="Spore Coat Polysaccharide Biosynthesis Protein SpsA, Chain A"/>
    <property type="match status" value="1"/>
</dbReference>
<dbReference type="SUPFAM" id="SSF53448">
    <property type="entry name" value="Nucleotide-diphospho-sugar transferases"/>
    <property type="match status" value="1"/>
</dbReference>
<name>A0ABX0H2J3_9ACTN</name>
<evidence type="ECO:0000313" key="3">
    <source>
        <dbReference type="Proteomes" id="UP000800981"/>
    </source>
</evidence>
<protein>
    <submittedName>
        <fullName evidence="2">Glycosyltransferase</fullName>
    </submittedName>
</protein>
<reference evidence="2 3" key="1">
    <citation type="submission" date="2020-03" db="EMBL/GenBank/DDBJ databases">
        <title>Two novel Motilibacter sp.</title>
        <authorList>
            <person name="Liu S."/>
        </authorList>
    </citation>
    <scope>NUCLEOTIDE SEQUENCE [LARGE SCALE GENOMIC DNA]</scope>
    <source>
        <strain evidence="2 3">E257</strain>
    </source>
</reference>
<sequence>MLRPTLAAVLIVKDEEHTLARCIASLEPLARSGLLTAVHVHDTGSSDATVQVARELGATVTSGPWTDDFAAARNAALSAVTAEWALSLDADECLQVDAEALGRLLGEVAADGLTVEIENVHDDGTHTHRHERLLRVGAVRWTGRVHERLAPVAGGQLRLLNAPAGVVRLAHDGYATAEVRRRKSERNAALAQAELDRLAVTPAPDPELVGQTLLDLGRSCIGADRAQDAVNAFEAVRELFPGTRRALEATDSLARVLLAAGLDDVVLVLVGQLREGGAPVTYCDWLEAQARAQLGDVSTAYDLLRGVDELVDTGGRRFSGTGLGELKQLLAQLAGATARA</sequence>
<dbReference type="RefSeq" id="WP_166284497.1">
    <property type="nucleotide sequence ID" value="NZ_JAANNP010000081.1"/>
</dbReference>
<proteinExistence type="predicted"/>
<gene>
    <name evidence="2" type="ORF">G9H71_19730</name>
</gene>
<dbReference type="EMBL" id="JAANNP010000081">
    <property type="protein sequence ID" value="NHC16019.1"/>
    <property type="molecule type" value="Genomic_DNA"/>
</dbReference>
<dbReference type="Pfam" id="PF00535">
    <property type="entry name" value="Glycos_transf_2"/>
    <property type="match status" value="1"/>
</dbReference>
<dbReference type="Proteomes" id="UP000800981">
    <property type="component" value="Unassembled WGS sequence"/>
</dbReference>
<organism evidence="2 3">
    <name type="scientific">Motilibacter deserti</name>
    <dbReference type="NCBI Taxonomy" id="2714956"/>
    <lineage>
        <taxon>Bacteria</taxon>
        <taxon>Bacillati</taxon>
        <taxon>Actinomycetota</taxon>
        <taxon>Actinomycetes</taxon>
        <taxon>Motilibacterales</taxon>
        <taxon>Motilibacteraceae</taxon>
        <taxon>Motilibacter</taxon>
    </lineage>
</organism>